<gene>
    <name evidence="1" type="ORF">L873DRAFT_8785</name>
</gene>
<reference evidence="1 2" key="1">
    <citation type="journal article" date="2018" name="Nat. Ecol. Evol.">
        <title>Pezizomycetes genomes reveal the molecular basis of ectomycorrhizal truffle lifestyle.</title>
        <authorList>
            <person name="Murat C."/>
            <person name="Payen T."/>
            <person name="Noel B."/>
            <person name="Kuo A."/>
            <person name="Morin E."/>
            <person name="Chen J."/>
            <person name="Kohler A."/>
            <person name="Krizsan K."/>
            <person name="Balestrini R."/>
            <person name="Da Silva C."/>
            <person name="Montanini B."/>
            <person name="Hainaut M."/>
            <person name="Levati E."/>
            <person name="Barry K.W."/>
            <person name="Belfiori B."/>
            <person name="Cichocki N."/>
            <person name="Clum A."/>
            <person name="Dockter R.B."/>
            <person name="Fauchery L."/>
            <person name="Guy J."/>
            <person name="Iotti M."/>
            <person name="Le Tacon F."/>
            <person name="Lindquist E.A."/>
            <person name="Lipzen A."/>
            <person name="Malagnac F."/>
            <person name="Mello A."/>
            <person name="Molinier V."/>
            <person name="Miyauchi S."/>
            <person name="Poulain J."/>
            <person name="Riccioni C."/>
            <person name="Rubini A."/>
            <person name="Sitrit Y."/>
            <person name="Splivallo R."/>
            <person name="Traeger S."/>
            <person name="Wang M."/>
            <person name="Zifcakova L."/>
            <person name="Wipf D."/>
            <person name="Zambonelli A."/>
            <person name="Paolocci F."/>
            <person name="Nowrousian M."/>
            <person name="Ottonello S."/>
            <person name="Baldrian P."/>
            <person name="Spatafora J.W."/>
            <person name="Henrissat B."/>
            <person name="Nagy L.G."/>
            <person name="Aury J.M."/>
            <person name="Wincker P."/>
            <person name="Grigoriev I.V."/>
            <person name="Bonfante P."/>
            <person name="Martin F.M."/>
        </authorList>
    </citation>
    <scope>NUCLEOTIDE SEQUENCE [LARGE SCALE GENOMIC DNA]</scope>
    <source>
        <strain evidence="1 2">120613-1</strain>
    </source>
</reference>
<accession>A0A3N4K620</accession>
<dbReference type="Proteomes" id="UP000276215">
    <property type="component" value="Unassembled WGS sequence"/>
</dbReference>
<organism evidence="1 2">
    <name type="scientific">Choiromyces venosus 120613-1</name>
    <dbReference type="NCBI Taxonomy" id="1336337"/>
    <lineage>
        <taxon>Eukaryota</taxon>
        <taxon>Fungi</taxon>
        <taxon>Dikarya</taxon>
        <taxon>Ascomycota</taxon>
        <taxon>Pezizomycotina</taxon>
        <taxon>Pezizomycetes</taxon>
        <taxon>Pezizales</taxon>
        <taxon>Tuberaceae</taxon>
        <taxon>Choiromyces</taxon>
    </lineage>
</organism>
<protein>
    <submittedName>
        <fullName evidence="1">Uncharacterized protein</fullName>
    </submittedName>
</protein>
<dbReference type="AlphaFoldDB" id="A0A3N4K620"/>
<proteinExistence type="predicted"/>
<name>A0A3N4K620_9PEZI</name>
<sequence length="80" mass="9221">MLKGGKGGGVVLLFRREAVLLLCSLCLVYGCELKRYLPSVLYSFAIYPQKKTIGYSCCHLCKSIRKFLFAKWRKLYQHGR</sequence>
<evidence type="ECO:0000313" key="1">
    <source>
        <dbReference type="EMBL" id="RPB05974.1"/>
    </source>
</evidence>
<dbReference type="EMBL" id="ML120351">
    <property type="protein sequence ID" value="RPB05974.1"/>
    <property type="molecule type" value="Genomic_DNA"/>
</dbReference>
<keyword evidence="2" id="KW-1185">Reference proteome</keyword>
<evidence type="ECO:0000313" key="2">
    <source>
        <dbReference type="Proteomes" id="UP000276215"/>
    </source>
</evidence>
<dbReference type="PROSITE" id="PS51257">
    <property type="entry name" value="PROKAR_LIPOPROTEIN"/>
    <property type="match status" value="1"/>
</dbReference>